<dbReference type="RefSeq" id="WP_157706658.1">
    <property type="nucleotide sequence ID" value="NZ_CP034348.1"/>
</dbReference>
<evidence type="ECO:0008006" key="3">
    <source>
        <dbReference type="Google" id="ProtNLM"/>
    </source>
</evidence>
<sequence>MSQKGFSLKDQLFNAEKIAWLAGRFQPPFDAAGFEAEVMARLPELELKARIAWIADCLGRHLPAAFPEAVAVIRAALPPPLDPTLRDDDFGDFIFAPLGEFAVWAGLEDHPDLLLDLLEDLTQRFSMEWAIRPVLNRWPERAMARMQVWAEHEHYHVRRLVSEGTRPNLPWGMGVCLTPGAALPLLDELYADRARFVTRSVANHLNDISKSDPALVVSKLENWRDEGRAVADELDWITRHALRGLVKAGHPGALRLLGYDPEAEIAARLRPEPAVLPLGEVLQIGVELTGPPHLPVMVDYVLHLHRTGGAPGRKVFKLKQARLDARGRLSLIKAQRIAAGLSTYRVEPGPHRISVQVNGVMRAEAAFDITG</sequence>
<dbReference type="Gene3D" id="1.25.40.290">
    <property type="entry name" value="ARM repeat domains"/>
    <property type="match status" value="1"/>
</dbReference>
<dbReference type="EMBL" id="CP034348">
    <property type="protein sequence ID" value="QGX98026.1"/>
    <property type="molecule type" value="Genomic_DNA"/>
</dbReference>
<organism evidence="1 2">
    <name type="scientific">Roseovarius faecimaris</name>
    <dbReference type="NCBI Taxonomy" id="2494550"/>
    <lineage>
        <taxon>Bacteria</taxon>
        <taxon>Pseudomonadati</taxon>
        <taxon>Pseudomonadota</taxon>
        <taxon>Alphaproteobacteria</taxon>
        <taxon>Rhodobacterales</taxon>
        <taxon>Roseobacteraceae</taxon>
        <taxon>Roseovarius</taxon>
    </lineage>
</organism>
<reference evidence="2" key="1">
    <citation type="submission" date="2018-12" db="EMBL/GenBank/DDBJ databases">
        <title>Complete genome sequence of Roseovarius sp. MME-070.</title>
        <authorList>
            <person name="Nam Y.-D."/>
            <person name="Kang J."/>
            <person name="Chung W.-H."/>
            <person name="Park Y.S."/>
        </authorList>
    </citation>
    <scope>NUCLEOTIDE SEQUENCE [LARGE SCALE GENOMIC DNA]</scope>
    <source>
        <strain evidence="2">MME-070</strain>
    </source>
</reference>
<name>A0A6I6IRW8_9RHOB</name>
<proteinExistence type="predicted"/>
<dbReference type="OrthoDB" id="9797162at2"/>
<dbReference type="Proteomes" id="UP000428330">
    <property type="component" value="Chromosome"/>
</dbReference>
<dbReference type="AlphaFoldDB" id="A0A6I6IRW8"/>
<dbReference type="InterPro" id="IPR016024">
    <property type="entry name" value="ARM-type_fold"/>
</dbReference>
<dbReference type="SUPFAM" id="SSF48371">
    <property type="entry name" value="ARM repeat"/>
    <property type="match status" value="1"/>
</dbReference>
<protein>
    <recommendedName>
        <fullName evidence="3">DNA alkylation repair protein</fullName>
    </recommendedName>
</protein>
<gene>
    <name evidence="1" type="ORF">EI983_06945</name>
</gene>
<dbReference type="KEGG" id="rom:EI983_06945"/>
<accession>A0A6I6IRW8</accession>
<evidence type="ECO:0000313" key="1">
    <source>
        <dbReference type="EMBL" id="QGX98026.1"/>
    </source>
</evidence>
<keyword evidence="2" id="KW-1185">Reference proteome</keyword>
<evidence type="ECO:0000313" key="2">
    <source>
        <dbReference type="Proteomes" id="UP000428330"/>
    </source>
</evidence>